<dbReference type="PROSITE" id="PS01230">
    <property type="entry name" value="TRMA_1"/>
    <property type="match status" value="1"/>
</dbReference>
<dbReference type="InterPro" id="IPR030391">
    <property type="entry name" value="MeTrfase_TrmA_CS"/>
</dbReference>
<keyword evidence="1 4" id="KW-0489">Methyltransferase</keyword>
<feature type="binding site" evidence="4">
    <location>
        <position position="4"/>
    </location>
    <ligand>
        <name>S-adenosyl-L-methionine</name>
        <dbReference type="ChEBI" id="CHEBI:59789"/>
    </ligand>
</feature>
<dbReference type="Gene3D" id="3.40.50.150">
    <property type="entry name" value="Vaccinia Virus protein VP39"/>
    <property type="match status" value="1"/>
</dbReference>
<dbReference type="AlphaFoldDB" id="A0A7Y0UVK2"/>
<dbReference type="InterPro" id="IPR029063">
    <property type="entry name" value="SAM-dependent_MTases_sf"/>
</dbReference>
<dbReference type="Pfam" id="PF05958">
    <property type="entry name" value="tRNA_U5-meth_tr"/>
    <property type="match status" value="1"/>
</dbReference>
<feature type="active site" evidence="5">
    <location>
        <position position="31"/>
    </location>
</feature>
<name>A0A7Y0UVK2_9ACTO</name>
<dbReference type="EMBL" id="JABCUS010000079">
    <property type="protein sequence ID" value="NMX04546.1"/>
    <property type="molecule type" value="Genomic_DNA"/>
</dbReference>
<evidence type="ECO:0000256" key="5">
    <source>
        <dbReference type="PROSITE-ProRule" id="PRU10015"/>
    </source>
</evidence>
<evidence type="ECO:0000256" key="1">
    <source>
        <dbReference type="ARBA" id="ARBA00022603"/>
    </source>
</evidence>
<evidence type="ECO:0000313" key="7">
    <source>
        <dbReference type="Proteomes" id="UP000575397"/>
    </source>
</evidence>
<feature type="non-terminal residue" evidence="6">
    <location>
        <position position="1"/>
    </location>
</feature>
<protein>
    <submittedName>
        <fullName evidence="6">23S rRNA methyltransferase</fullName>
    </submittedName>
</protein>
<evidence type="ECO:0000313" key="6">
    <source>
        <dbReference type="EMBL" id="NMX04546.1"/>
    </source>
</evidence>
<feature type="active site" description="Nucleophile" evidence="4">
    <location>
        <position position="31"/>
    </location>
</feature>
<dbReference type="SUPFAM" id="SSF53335">
    <property type="entry name" value="S-adenosyl-L-methionine-dependent methyltransferases"/>
    <property type="match status" value="1"/>
</dbReference>
<dbReference type="InterPro" id="IPR010280">
    <property type="entry name" value="U5_MeTrfase_fam"/>
</dbReference>
<dbReference type="GO" id="GO:0070475">
    <property type="term" value="P:rRNA base methylation"/>
    <property type="evidence" value="ECO:0007669"/>
    <property type="project" value="TreeGrafter"/>
</dbReference>
<reference evidence="6 7" key="1">
    <citation type="submission" date="2020-04" db="EMBL/GenBank/DDBJ databases">
        <title>Antimicrobial susceptibility and clonality of vaginal-derived multi-drug resistant Mobiluncus isolates in China.</title>
        <authorList>
            <person name="Zhang X."/>
        </authorList>
    </citation>
    <scope>NUCLEOTIDE SEQUENCE [LARGE SCALE GENOMIC DNA]</scope>
    <source>
        <strain evidence="6 7">12</strain>
    </source>
</reference>
<dbReference type="InterPro" id="IPR030390">
    <property type="entry name" value="MeTrfase_TrmA_AS"/>
</dbReference>
<sequence length="72" mass="8456">LVVNPPRRGLGNELSKWIEKSEIPHVIYSSCYQPSLVDNLHRMKSYRVTELKLVDMFPHTRHVETIVLLSRK</sequence>
<evidence type="ECO:0000256" key="2">
    <source>
        <dbReference type="ARBA" id="ARBA00022679"/>
    </source>
</evidence>
<comment type="caution">
    <text evidence="6">The sequence shown here is derived from an EMBL/GenBank/DDBJ whole genome shotgun (WGS) entry which is preliminary data.</text>
</comment>
<accession>A0A7Y0UVK2</accession>
<keyword evidence="2 4" id="KW-0808">Transferase</keyword>
<comment type="similarity">
    <text evidence="4">Belongs to the class I-like SAM-binding methyltransferase superfamily. RNA M5U methyltransferase family.</text>
</comment>
<evidence type="ECO:0000256" key="3">
    <source>
        <dbReference type="ARBA" id="ARBA00022691"/>
    </source>
</evidence>
<dbReference type="PANTHER" id="PTHR11061:SF30">
    <property type="entry name" value="TRNA (URACIL(54)-C(5))-METHYLTRANSFERASE"/>
    <property type="match status" value="1"/>
</dbReference>
<evidence type="ECO:0000256" key="4">
    <source>
        <dbReference type="PROSITE-ProRule" id="PRU01024"/>
    </source>
</evidence>
<dbReference type="GO" id="GO:0070041">
    <property type="term" value="F:rRNA (uridine-C5-)-methyltransferase activity"/>
    <property type="evidence" value="ECO:0007669"/>
    <property type="project" value="TreeGrafter"/>
</dbReference>
<dbReference type="PANTHER" id="PTHR11061">
    <property type="entry name" value="RNA M5U METHYLTRANSFERASE"/>
    <property type="match status" value="1"/>
</dbReference>
<dbReference type="Proteomes" id="UP000575397">
    <property type="component" value="Unassembled WGS sequence"/>
</dbReference>
<dbReference type="PROSITE" id="PS01231">
    <property type="entry name" value="TRMA_2"/>
    <property type="match status" value="1"/>
</dbReference>
<keyword evidence="3 4" id="KW-0949">S-adenosyl-L-methionine</keyword>
<dbReference type="PROSITE" id="PS51687">
    <property type="entry name" value="SAM_MT_RNA_M5U"/>
    <property type="match status" value="1"/>
</dbReference>
<proteinExistence type="inferred from homology"/>
<organism evidence="6 7">
    <name type="scientific">Mobiluncus mulieris</name>
    <dbReference type="NCBI Taxonomy" id="2052"/>
    <lineage>
        <taxon>Bacteria</taxon>
        <taxon>Bacillati</taxon>
        <taxon>Actinomycetota</taxon>
        <taxon>Actinomycetes</taxon>
        <taxon>Actinomycetales</taxon>
        <taxon>Actinomycetaceae</taxon>
        <taxon>Mobiluncus</taxon>
    </lineage>
</organism>
<comment type="caution">
    <text evidence="4">Lacks conserved residue(s) required for the propagation of feature annotation.</text>
</comment>
<gene>
    <name evidence="6" type="ORF">HHJ77_11745</name>
</gene>